<keyword evidence="2" id="KW-0479">Metal-binding</keyword>
<dbReference type="InterPro" id="IPR007197">
    <property type="entry name" value="rSAM"/>
</dbReference>
<dbReference type="eggNOG" id="COG0535">
    <property type="taxonomic scope" value="Bacteria"/>
</dbReference>
<keyword evidence="1" id="KW-0949">S-adenosyl-L-methionine</keyword>
<sequence length="333" mass="38947">MKTTSFSITNYCVPCHTYCSHCLLSSCGKASGLDFDRSLKLGERVITELAQQKNEIYGNYYFGYCMDTPKLFDYIDFCKKYSLASARFLQMNGFAFRSESELDSLIKRLKDAGIEMIDLTFYGTEEYHDKFAGRKGDFDFILKMLDSAIKNELTVNISIPLMKENIEMMPELRQLLDKNGASKYSYFLPHSKGRGKLLEDQRLTKSEFETLPQDIKDSFWKIKHMTEAEWITSEELEEPQKRALTLVLTPDNIDHFESMSALDILNELEAMDDNFLNKMPSVPELAKRFGRPDNQQLYRFRDLLLRWRQEYIKECGSDLYDMHDEAHHFSIHM</sequence>
<gene>
    <name evidence="6" type="ORF">SAMN04487884_102171</name>
</gene>
<dbReference type="GO" id="GO:0051536">
    <property type="term" value="F:iron-sulfur cluster binding"/>
    <property type="evidence" value="ECO:0007669"/>
    <property type="project" value="UniProtKB-KW"/>
</dbReference>
<dbReference type="EMBL" id="FOGJ01000002">
    <property type="protein sequence ID" value="SER14314.1"/>
    <property type="molecule type" value="Genomic_DNA"/>
</dbReference>
<dbReference type="InterPro" id="IPR058240">
    <property type="entry name" value="rSAM_sf"/>
</dbReference>
<dbReference type="InterPro" id="IPR050377">
    <property type="entry name" value="Radical_SAM_PqqE_MftC-like"/>
</dbReference>
<dbReference type="AlphaFoldDB" id="A0A1H9LSB0"/>
<dbReference type="Gene3D" id="3.20.20.70">
    <property type="entry name" value="Aldolase class I"/>
    <property type="match status" value="1"/>
</dbReference>
<dbReference type="GO" id="GO:0003824">
    <property type="term" value="F:catalytic activity"/>
    <property type="evidence" value="ECO:0007669"/>
    <property type="project" value="InterPro"/>
</dbReference>
<name>A0A1H9LSB0_BUTFI</name>
<dbReference type="SUPFAM" id="SSF102114">
    <property type="entry name" value="Radical SAM enzymes"/>
    <property type="match status" value="1"/>
</dbReference>
<evidence type="ECO:0000256" key="4">
    <source>
        <dbReference type="ARBA" id="ARBA00023014"/>
    </source>
</evidence>
<dbReference type="OrthoDB" id="1936420at2"/>
<protein>
    <recommendedName>
        <fullName evidence="5">Radical SAM core domain-containing protein</fullName>
    </recommendedName>
</protein>
<dbReference type="GO" id="GO:0046872">
    <property type="term" value="F:metal ion binding"/>
    <property type="evidence" value="ECO:0007669"/>
    <property type="project" value="UniProtKB-KW"/>
</dbReference>
<dbReference type="PANTHER" id="PTHR11228">
    <property type="entry name" value="RADICAL SAM DOMAIN PROTEIN"/>
    <property type="match status" value="1"/>
</dbReference>
<evidence type="ECO:0000256" key="1">
    <source>
        <dbReference type="ARBA" id="ARBA00022691"/>
    </source>
</evidence>
<organism evidence="6 7">
    <name type="scientific">Butyrivibrio fibrisolvens</name>
    <dbReference type="NCBI Taxonomy" id="831"/>
    <lineage>
        <taxon>Bacteria</taxon>
        <taxon>Bacillati</taxon>
        <taxon>Bacillota</taxon>
        <taxon>Clostridia</taxon>
        <taxon>Lachnospirales</taxon>
        <taxon>Lachnospiraceae</taxon>
        <taxon>Butyrivibrio</taxon>
    </lineage>
</organism>
<proteinExistence type="predicted"/>
<dbReference type="PROSITE" id="PS51257">
    <property type="entry name" value="PROKAR_LIPOPROTEIN"/>
    <property type="match status" value="1"/>
</dbReference>
<evidence type="ECO:0000256" key="2">
    <source>
        <dbReference type="ARBA" id="ARBA00022723"/>
    </source>
</evidence>
<evidence type="ECO:0000313" key="7">
    <source>
        <dbReference type="Proteomes" id="UP000182584"/>
    </source>
</evidence>
<dbReference type="Proteomes" id="UP000182584">
    <property type="component" value="Unassembled WGS sequence"/>
</dbReference>
<evidence type="ECO:0000313" key="6">
    <source>
        <dbReference type="EMBL" id="SER14314.1"/>
    </source>
</evidence>
<dbReference type="PANTHER" id="PTHR11228:SF7">
    <property type="entry name" value="PQQA PEPTIDE CYCLASE"/>
    <property type="match status" value="1"/>
</dbReference>
<evidence type="ECO:0000259" key="5">
    <source>
        <dbReference type="Pfam" id="PF04055"/>
    </source>
</evidence>
<keyword evidence="3" id="KW-0408">Iron</keyword>
<dbReference type="Pfam" id="PF04055">
    <property type="entry name" value="Radical_SAM"/>
    <property type="match status" value="1"/>
</dbReference>
<accession>A0A1H9LSB0</accession>
<keyword evidence="4" id="KW-0411">Iron-sulfur</keyword>
<feature type="domain" description="Radical SAM core" evidence="5">
    <location>
        <begin position="15"/>
        <end position="176"/>
    </location>
</feature>
<dbReference type="InterPro" id="IPR013785">
    <property type="entry name" value="Aldolase_TIM"/>
</dbReference>
<reference evidence="6 7" key="1">
    <citation type="submission" date="2016-10" db="EMBL/GenBank/DDBJ databases">
        <authorList>
            <person name="de Groot N.N."/>
        </authorList>
    </citation>
    <scope>NUCLEOTIDE SEQUENCE [LARGE SCALE GENOMIC DNA]</scope>
    <source>
        <strain evidence="6 7">AR40</strain>
    </source>
</reference>
<evidence type="ECO:0000256" key="3">
    <source>
        <dbReference type="ARBA" id="ARBA00023004"/>
    </source>
</evidence>
<dbReference type="RefSeq" id="WP_074754067.1">
    <property type="nucleotide sequence ID" value="NZ_FOGJ01000002.1"/>
</dbReference>